<dbReference type="Pfam" id="PF00072">
    <property type="entry name" value="Response_reg"/>
    <property type="match status" value="1"/>
</dbReference>
<dbReference type="SMART" id="SM00448">
    <property type="entry name" value="REC"/>
    <property type="match status" value="1"/>
</dbReference>
<evidence type="ECO:0000313" key="8">
    <source>
        <dbReference type="EMBL" id="MBB5849174.1"/>
    </source>
</evidence>
<dbReference type="Proteomes" id="UP000567246">
    <property type="component" value="Unassembled WGS sequence"/>
</dbReference>
<sequence length="225" mass="24344">MTTIRLLLVDDEGLTRETLRDYMSADPDIEIVGEASDGRAAVVQARGLAPDVILMDMQMPKMDGVEATRLIHEEHPEIGILGLSTFSTDRYVVPLLRAGASGYLVKDALPEEMVAAVRAVATGESVLSPQVTRHVVHGVAESVPAVPDVDEDLLNSLTERELEVIDLLAQGKSNKEIAAALFITESTVKARFVKVMAKLGVRDRVQILITALDLGLVRLPGSRRA</sequence>
<feature type="domain" description="HTH luxR-type" evidence="6">
    <location>
        <begin position="150"/>
        <end position="215"/>
    </location>
</feature>
<dbReference type="GO" id="GO:0006355">
    <property type="term" value="P:regulation of DNA-templated transcription"/>
    <property type="evidence" value="ECO:0007669"/>
    <property type="project" value="InterPro"/>
</dbReference>
<feature type="modified residue" description="4-aspartylphosphate" evidence="5">
    <location>
        <position position="56"/>
    </location>
</feature>
<dbReference type="InterPro" id="IPR011006">
    <property type="entry name" value="CheY-like_superfamily"/>
</dbReference>
<dbReference type="Pfam" id="PF00196">
    <property type="entry name" value="GerE"/>
    <property type="match status" value="1"/>
</dbReference>
<name>A0A7W9JK92_9MICC</name>
<evidence type="ECO:0000256" key="4">
    <source>
        <dbReference type="ARBA" id="ARBA00023163"/>
    </source>
</evidence>
<keyword evidence="2" id="KW-0805">Transcription regulation</keyword>
<dbReference type="CDD" id="cd17535">
    <property type="entry name" value="REC_NarL-like"/>
    <property type="match status" value="1"/>
</dbReference>
<dbReference type="PANTHER" id="PTHR43214:SF24">
    <property type="entry name" value="TRANSCRIPTIONAL REGULATORY PROTEIN NARL-RELATED"/>
    <property type="match status" value="1"/>
</dbReference>
<evidence type="ECO:0000256" key="5">
    <source>
        <dbReference type="PROSITE-ProRule" id="PRU00169"/>
    </source>
</evidence>
<accession>A0A7W9JK92</accession>
<dbReference type="InterPro" id="IPR058245">
    <property type="entry name" value="NreC/VraR/RcsB-like_REC"/>
</dbReference>
<dbReference type="RefSeq" id="WP_184172605.1">
    <property type="nucleotide sequence ID" value="NZ_BAABAG010000014.1"/>
</dbReference>
<dbReference type="Gene3D" id="3.40.50.2300">
    <property type="match status" value="1"/>
</dbReference>
<evidence type="ECO:0000259" key="6">
    <source>
        <dbReference type="PROSITE" id="PS50043"/>
    </source>
</evidence>
<dbReference type="GO" id="GO:0003677">
    <property type="term" value="F:DNA binding"/>
    <property type="evidence" value="ECO:0007669"/>
    <property type="project" value="UniProtKB-KW"/>
</dbReference>
<reference evidence="8 9" key="1">
    <citation type="submission" date="2020-08" db="EMBL/GenBank/DDBJ databases">
        <title>Sequencing the genomes of 1000 actinobacteria strains.</title>
        <authorList>
            <person name="Klenk H.-P."/>
        </authorList>
    </citation>
    <scope>NUCLEOTIDE SEQUENCE [LARGE SCALE GENOMIC DNA]</scope>
    <source>
        <strain evidence="8 9">DSM 17945</strain>
    </source>
</reference>
<evidence type="ECO:0000256" key="2">
    <source>
        <dbReference type="ARBA" id="ARBA00023015"/>
    </source>
</evidence>
<evidence type="ECO:0000256" key="3">
    <source>
        <dbReference type="ARBA" id="ARBA00023125"/>
    </source>
</evidence>
<evidence type="ECO:0000259" key="7">
    <source>
        <dbReference type="PROSITE" id="PS50110"/>
    </source>
</evidence>
<dbReference type="CDD" id="cd06170">
    <property type="entry name" value="LuxR_C_like"/>
    <property type="match status" value="1"/>
</dbReference>
<protein>
    <submittedName>
        <fullName evidence="8">DNA-binding NarL/FixJ family response regulator</fullName>
    </submittedName>
</protein>
<feature type="domain" description="Response regulatory" evidence="7">
    <location>
        <begin position="5"/>
        <end position="121"/>
    </location>
</feature>
<dbReference type="InterPro" id="IPR039420">
    <property type="entry name" value="WalR-like"/>
</dbReference>
<organism evidence="8 9">
    <name type="scientific">Micrococcus endophyticus</name>
    <dbReference type="NCBI Taxonomy" id="455343"/>
    <lineage>
        <taxon>Bacteria</taxon>
        <taxon>Bacillati</taxon>
        <taxon>Actinomycetota</taxon>
        <taxon>Actinomycetes</taxon>
        <taxon>Micrococcales</taxon>
        <taxon>Micrococcaceae</taxon>
        <taxon>Micrococcus</taxon>
    </lineage>
</organism>
<dbReference type="InterPro" id="IPR001789">
    <property type="entry name" value="Sig_transdc_resp-reg_receiver"/>
</dbReference>
<keyword evidence="4" id="KW-0804">Transcription</keyword>
<dbReference type="SUPFAM" id="SSF46894">
    <property type="entry name" value="C-terminal effector domain of the bipartite response regulators"/>
    <property type="match status" value="1"/>
</dbReference>
<dbReference type="InterPro" id="IPR016032">
    <property type="entry name" value="Sig_transdc_resp-reg_C-effctor"/>
</dbReference>
<dbReference type="PROSITE" id="PS50110">
    <property type="entry name" value="RESPONSE_REGULATORY"/>
    <property type="match status" value="1"/>
</dbReference>
<dbReference type="InterPro" id="IPR000792">
    <property type="entry name" value="Tscrpt_reg_LuxR_C"/>
</dbReference>
<keyword evidence="3 8" id="KW-0238">DNA-binding</keyword>
<dbReference type="SMART" id="SM00421">
    <property type="entry name" value="HTH_LUXR"/>
    <property type="match status" value="1"/>
</dbReference>
<dbReference type="AlphaFoldDB" id="A0A7W9JK92"/>
<dbReference type="PRINTS" id="PR00038">
    <property type="entry name" value="HTHLUXR"/>
</dbReference>
<dbReference type="EMBL" id="JACHMW010000001">
    <property type="protein sequence ID" value="MBB5849174.1"/>
    <property type="molecule type" value="Genomic_DNA"/>
</dbReference>
<proteinExistence type="predicted"/>
<dbReference type="PANTHER" id="PTHR43214">
    <property type="entry name" value="TWO-COMPONENT RESPONSE REGULATOR"/>
    <property type="match status" value="1"/>
</dbReference>
<keyword evidence="1 5" id="KW-0597">Phosphoprotein</keyword>
<dbReference type="SUPFAM" id="SSF52172">
    <property type="entry name" value="CheY-like"/>
    <property type="match status" value="1"/>
</dbReference>
<dbReference type="PROSITE" id="PS50043">
    <property type="entry name" value="HTH_LUXR_2"/>
    <property type="match status" value="1"/>
</dbReference>
<evidence type="ECO:0000313" key="9">
    <source>
        <dbReference type="Proteomes" id="UP000567246"/>
    </source>
</evidence>
<keyword evidence="9" id="KW-1185">Reference proteome</keyword>
<comment type="caution">
    <text evidence="8">The sequence shown here is derived from an EMBL/GenBank/DDBJ whole genome shotgun (WGS) entry which is preliminary data.</text>
</comment>
<gene>
    <name evidence="8" type="ORF">HDA33_001738</name>
</gene>
<evidence type="ECO:0000256" key="1">
    <source>
        <dbReference type="ARBA" id="ARBA00022553"/>
    </source>
</evidence>
<dbReference type="GO" id="GO:0000160">
    <property type="term" value="P:phosphorelay signal transduction system"/>
    <property type="evidence" value="ECO:0007669"/>
    <property type="project" value="InterPro"/>
</dbReference>